<dbReference type="RefSeq" id="WP_015191758.1">
    <property type="nucleotide sequence ID" value="NC_019748.1"/>
</dbReference>
<dbReference type="HOGENOM" id="CLU_182840_0_0_3"/>
<name>K9XNB6_STAC7</name>
<gene>
    <name evidence="1" type="ordered locus">Sta7437_0478</name>
</gene>
<organism evidence="1 2">
    <name type="scientific">Stanieria cyanosphaera (strain ATCC 29371 / PCC 7437)</name>
    <dbReference type="NCBI Taxonomy" id="111780"/>
    <lineage>
        <taxon>Bacteria</taxon>
        <taxon>Bacillati</taxon>
        <taxon>Cyanobacteriota</taxon>
        <taxon>Cyanophyceae</taxon>
        <taxon>Pleurocapsales</taxon>
        <taxon>Dermocarpellaceae</taxon>
        <taxon>Stanieria</taxon>
    </lineage>
</organism>
<protein>
    <submittedName>
        <fullName evidence="1">Pentapeptide repeat protein</fullName>
    </submittedName>
</protein>
<dbReference type="EMBL" id="CP003653">
    <property type="protein sequence ID" value="AFZ34085.1"/>
    <property type="molecule type" value="Genomic_DNA"/>
</dbReference>
<keyword evidence="2" id="KW-1185">Reference proteome</keyword>
<dbReference type="eggNOG" id="ENOG5033C6Z">
    <property type="taxonomic scope" value="Bacteria"/>
</dbReference>
<proteinExistence type="predicted"/>
<dbReference type="OrthoDB" id="516255at2"/>
<evidence type="ECO:0000313" key="2">
    <source>
        <dbReference type="Proteomes" id="UP000010473"/>
    </source>
</evidence>
<dbReference type="STRING" id="111780.Sta7437_0478"/>
<evidence type="ECO:0000313" key="1">
    <source>
        <dbReference type="EMBL" id="AFZ34085.1"/>
    </source>
</evidence>
<reference evidence="2" key="1">
    <citation type="journal article" date="2013" name="Proc. Natl. Acad. Sci. U.S.A.">
        <title>Improving the coverage of the cyanobacterial phylum using diversity-driven genome sequencing.</title>
        <authorList>
            <person name="Shih P.M."/>
            <person name="Wu D."/>
            <person name="Latifi A."/>
            <person name="Axen S.D."/>
            <person name="Fewer D.P."/>
            <person name="Talla E."/>
            <person name="Calteau A."/>
            <person name="Cai F."/>
            <person name="Tandeau de Marsac N."/>
            <person name="Rippka R."/>
            <person name="Herdman M."/>
            <person name="Sivonen K."/>
            <person name="Coursin T."/>
            <person name="Laurent T."/>
            <person name="Goodwin L."/>
            <person name="Nolan M."/>
            <person name="Davenport K.W."/>
            <person name="Han C.S."/>
            <person name="Rubin E.M."/>
            <person name="Eisen J.A."/>
            <person name="Woyke T."/>
            <person name="Gugger M."/>
            <person name="Kerfeld C.A."/>
        </authorList>
    </citation>
    <scope>NUCLEOTIDE SEQUENCE [LARGE SCALE GENOMIC DNA]</scope>
    <source>
        <strain evidence="2">ATCC 29371 / PCC 7437</strain>
    </source>
</reference>
<dbReference type="Proteomes" id="UP000010473">
    <property type="component" value="Chromosome"/>
</dbReference>
<accession>K9XNB6</accession>
<dbReference type="KEGG" id="scs:Sta7437_0478"/>
<sequence length="68" mass="7806">MPNLLNRFSQQLAPPKTGSNQRKAAIYANYSMTSQQICPCCSYTLLRHLRLGGLYWHCSHCYQEMPAL</sequence>
<dbReference type="AlphaFoldDB" id="K9XNB6"/>